<comment type="caution">
    <text evidence="6">The sequence shown here is derived from an EMBL/GenBank/DDBJ whole genome shotgun (WGS) entry which is preliminary data.</text>
</comment>
<feature type="compositionally biased region" description="Low complexity" evidence="4">
    <location>
        <begin position="897"/>
        <end position="912"/>
    </location>
</feature>
<evidence type="ECO:0000256" key="1">
    <source>
        <dbReference type="ARBA" id="ARBA00008070"/>
    </source>
</evidence>
<dbReference type="GO" id="GO:0006893">
    <property type="term" value="P:Golgi to plasma membrane transport"/>
    <property type="evidence" value="ECO:0007669"/>
    <property type="project" value="TreeGrafter"/>
</dbReference>
<dbReference type="InterPro" id="IPR015943">
    <property type="entry name" value="WD40/YVTN_repeat-like_dom_sf"/>
</dbReference>
<dbReference type="PROSITE" id="PS50082">
    <property type="entry name" value="WD_REPEATS_2"/>
    <property type="match status" value="1"/>
</dbReference>
<evidence type="ECO:0000259" key="5">
    <source>
        <dbReference type="Pfam" id="PF08596"/>
    </source>
</evidence>
<keyword evidence="7" id="KW-1185">Reference proteome</keyword>
<keyword evidence="3" id="KW-0853">WD repeat</keyword>
<dbReference type="GO" id="GO:0019905">
    <property type="term" value="F:syntaxin binding"/>
    <property type="evidence" value="ECO:0007669"/>
    <property type="project" value="TreeGrafter"/>
</dbReference>
<feature type="domain" description="Lethal giant larvae (Lgl)-like C-terminal" evidence="5">
    <location>
        <begin position="494"/>
        <end position="880"/>
    </location>
</feature>
<dbReference type="SUPFAM" id="SSF50978">
    <property type="entry name" value="WD40 repeat-like"/>
    <property type="match status" value="2"/>
</dbReference>
<dbReference type="AlphaFoldDB" id="A0A9P8TIE4"/>
<evidence type="ECO:0000313" key="7">
    <source>
        <dbReference type="Proteomes" id="UP000769528"/>
    </source>
</evidence>
<dbReference type="InterPro" id="IPR013905">
    <property type="entry name" value="Lgl_C_dom"/>
</dbReference>
<sequence>MFKRNKHLKSVSNAIKSITGYGFAGKLTGSAFDPVQSLLAISTDNGEIHVFGQQQVEVILKSGSTTPIRHLRFVKGVYLVAIDDKSTVIVFSLLSKKALYTISPPGIVTSFETDPSLDWLLLGLQSGIIVCYDIDRGVFTDFRIGCLQRDVLPSSKSTKVVSIQWSPRDLGTILIAYEDCAVIFSISSGELKQKFHYEVPAGAAGGDGIPINQPRYPKLLQALYHPNSLNILTTHEDGSLVFWDALTGKLLQARSLFDTDVNQPQGFSANASGLRNTRFLKASWICGKDPEETSLLIAGGDTVESEGIHNLTLFHFGNTPKYSLSSYDYMSKHYAKPKQQRFLPINNPSNIVDFLPLGQSSPYFGGNHNPNYIVTLLESGEIETLSYPNAILEYRSNFFPQSIAWAHPATTVSVTTPVPRKQWLGMIAKSSRNSNILKGGFPHQKQIKAHEIRSALLTGHTNGSVRLWDASKGELEESSVIDVNVAATLNSYKNISIDNISYAGDTAELTVSTIDGDVVLYKYDINKNYNPETGIESSFGRLSLQQEKSLLVNLAHRTPNIKEGFMPIVCFHAKKGRVSAIKNSNIGFVAVAYDSGDLIIIDRRGPAIIFSDNILKDTAKNSQLLTAFEFSIMTYGDDNYSSILLFAGSDQGELFIFKILPESSGRFTAKLVDINSVSDSSIKTIHPFKQKTGTPNIANLQDFGQLSQGIVIESSILVTSLHDLRILTPGKSKSTSKPFREEIYASGLSIIGVHNSSSDKSYGTVVPVLLSDESIRILSLPELKEIVPLRLESSIDRSFGKYSSVLPSGDVAVRISENHAKLINIVGTNITHSDDILFNDRKSIPSRPNIGTVQWFKGSPIINNNDLDRIISGDRRAKPKTVESEYASKILINRPLSSHLSPSSSSSPNLNSDEFSYAKPVRKRTQGGYDPTKYVIRSFQNGIESVEESFNEYANNASQSMNESISQAKTDLVKGIVKSKFGF</sequence>
<feature type="repeat" description="WD" evidence="3">
    <location>
        <begin position="456"/>
        <end position="478"/>
    </location>
</feature>
<comment type="similarity">
    <text evidence="1">Belongs to the WD repeat L(2)GL family.</text>
</comment>
<dbReference type="GO" id="GO:0005096">
    <property type="term" value="F:GTPase activator activity"/>
    <property type="evidence" value="ECO:0007669"/>
    <property type="project" value="TreeGrafter"/>
</dbReference>
<dbReference type="Gene3D" id="2.130.10.10">
    <property type="entry name" value="YVTN repeat-like/Quinoprotein amine dehydrogenase"/>
    <property type="match status" value="2"/>
</dbReference>
<accession>A0A9P8TIE4</accession>
<dbReference type="EMBL" id="JAEUBF010000206">
    <property type="protein sequence ID" value="KAH3679966.1"/>
    <property type="molecule type" value="Genomic_DNA"/>
</dbReference>
<reference evidence="6" key="1">
    <citation type="journal article" date="2021" name="Open Biol.">
        <title>Shared evolutionary footprints suggest mitochondrial oxidative damage underlies multiple complex I losses in fungi.</title>
        <authorList>
            <person name="Schikora-Tamarit M.A."/>
            <person name="Marcet-Houben M."/>
            <person name="Nosek J."/>
            <person name="Gabaldon T."/>
        </authorList>
    </citation>
    <scope>NUCLEOTIDE SEQUENCE</scope>
    <source>
        <strain evidence="6">CBS6341</strain>
    </source>
</reference>
<evidence type="ECO:0000256" key="3">
    <source>
        <dbReference type="PROSITE-ProRule" id="PRU00221"/>
    </source>
</evidence>
<dbReference type="PANTHER" id="PTHR10241">
    <property type="entry name" value="LETHAL 2 GIANT LARVAE PROTEIN"/>
    <property type="match status" value="1"/>
</dbReference>
<evidence type="ECO:0000256" key="4">
    <source>
        <dbReference type="SAM" id="MobiDB-lite"/>
    </source>
</evidence>
<feature type="region of interest" description="Disordered" evidence="4">
    <location>
        <begin position="897"/>
        <end position="926"/>
    </location>
</feature>
<dbReference type="GO" id="GO:0005886">
    <property type="term" value="C:plasma membrane"/>
    <property type="evidence" value="ECO:0007669"/>
    <property type="project" value="TreeGrafter"/>
</dbReference>
<reference evidence="6" key="2">
    <citation type="submission" date="2021-01" db="EMBL/GenBank/DDBJ databases">
        <authorList>
            <person name="Schikora-Tamarit M.A."/>
        </authorList>
    </citation>
    <scope>NUCLEOTIDE SEQUENCE</scope>
    <source>
        <strain evidence="6">CBS6341</strain>
    </source>
</reference>
<dbReference type="OrthoDB" id="19944at2759"/>
<dbReference type="Pfam" id="PF08596">
    <property type="entry name" value="Lgl_C"/>
    <property type="match status" value="1"/>
</dbReference>
<dbReference type="SMART" id="SM00320">
    <property type="entry name" value="WD40"/>
    <property type="match status" value="6"/>
</dbReference>
<dbReference type="GO" id="GO:0005737">
    <property type="term" value="C:cytoplasm"/>
    <property type="evidence" value="ECO:0007669"/>
    <property type="project" value="TreeGrafter"/>
</dbReference>
<gene>
    <name evidence="6" type="ORF">WICMUC_000709</name>
</gene>
<name>A0A9P8TIE4_9ASCO</name>
<dbReference type="PANTHER" id="PTHR10241:SF25">
    <property type="entry name" value="TOMOSYN, ISOFORM C"/>
    <property type="match status" value="1"/>
</dbReference>
<proteinExistence type="inferred from homology"/>
<dbReference type="Proteomes" id="UP000769528">
    <property type="component" value="Unassembled WGS sequence"/>
</dbReference>
<keyword evidence="2" id="KW-0268">Exocytosis</keyword>
<protein>
    <recommendedName>
        <fullName evidence="5">Lethal giant larvae (Lgl)-like C-terminal domain-containing protein</fullName>
    </recommendedName>
</protein>
<dbReference type="GO" id="GO:0045159">
    <property type="term" value="F:myosin II binding"/>
    <property type="evidence" value="ECO:0007669"/>
    <property type="project" value="TreeGrafter"/>
</dbReference>
<evidence type="ECO:0000313" key="6">
    <source>
        <dbReference type="EMBL" id="KAH3679966.1"/>
    </source>
</evidence>
<organism evidence="6 7">
    <name type="scientific">Wickerhamomyces mucosus</name>
    <dbReference type="NCBI Taxonomy" id="1378264"/>
    <lineage>
        <taxon>Eukaryota</taxon>
        <taxon>Fungi</taxon>
        <taxon>Dikarya</taxon>
        <taxon>Ascomycota</taxon>
        <taxon>Saccharomycotina</taxon>
        <taxon>Saccharomycetes</taxon>
        <taxon>Phaffomycetales</taxon>
        <taxon>Wickerhamomycetaceae</taxon>
        <taxon>Wickerhamomyces</taxon>
    </lineage>
</organism>
<evidence type="ECO:0000256" key="2">
    <source>
        <dbReference type="ARBA" id="ARBA00022483"/>
    </source>
</evidence>
<dbReference type="InterPro" id="IPR036322">
    <property type="entry name" value="WD40_repeat_dom_sf"/>
</dbReference>
<dbReference type="GO" id="GO:0006887">
    <property type="term" value="P:exocytosis"/>
    <property type="evidence" value="ECO:0007669"/>
    <property type="project" value="UniProtKB-KW"/>
</dbReference>
<dbReference type="InterPro" id="IPR001680">
    <property type="entry name" value="WD40_rpt"/>
</dbReference>